<sequence>MAATLPELTLRARALEARATASEQALDEQGEVLNELAALTRKALDGIGRIDRRAETVGEAVGELRRDVGNLRENVGELNRRVTVLEQGQIRLEQGQTALAHGQAQLEQGQARLEQGMAQVLARLDKLTGDA</sequence>
<gene>
    <name evidence="1" type="ORF">HGB38_00855</name>
</gene>
<dbReference type="AlphaFoldDB" id="A0A7X6KZ22"/>
<protein>
    <submittedName>
        <fullName evidence="1">Uncharacterized protein</fullName>
    </submittedName>
</protein>
<dbReference type="EMBL" id="JAAXOS010000001">
    <property type="protein sequence ID" value="NKY24793.1"/>
    <property type="molecule type" value="Genomic_DNA"/>
</dbReference>
<evidence type="ECO:0000313" key="2">
    <source>
        <dbReference type="Proteomes" id="UP000540698"/>
    </source>
</evidence>
<dbReference type="Proteomes" id="UP000540698">
    <property type="component" value="Unassembled WGS sequence"/>
</dbReference>
<evidence type="ECO:0000313" key="1">
    <source>
        <dbReference type="EMBL" id="NKY24793.1"/>
    </source>
</evidence>
<proteinExistence type="predicted"/>
<dbReference type="RefSeq" id="WP_062972838.1">
    <property type="nucleotide sequence ID" value="NZ_JAAXOS010000001.1"/>
</dbReference>
<keyword evidence="2" id="KW-1185">Reference proteome</keyword>
<accession>A0A7X6KZ22</accession>
<organism evidence="1 2">
    <name type="scientific">Nocardia gamkensis</name>
    <dbReference type="NCBI Taxonomy" id="352869"/>
    <lineage>
        <taxon>Bacteria</taxon>
        <taxon>Bacillati</taxon>
        <taxon>Actinomycetota</taxon>
        <taxon>Actinomycetes</taxon>
        <taxon>Mycobacteriales</taxon>
        <taxon>Nocardiaceae</taxon>
        <taxon>Nocardia</taxon>
    </lineage>
</organism>
<reference evidence="1 2" key="1">
    <citation type="submission" date="2020-04" db="EMBL/GenBank/DDBJ databases">
        <title>MicrobeNet Type strains.</title>
        <authorList>
            <person name="Nicholson A.C."/>
        </authorList>
    </citation>
    <scope>NUCLEOTIDE SEQUENCE [LARGE SCALE GENOMIC DNA]</scope>
    <source>
        <strain evidence="1 2">DSM 44956</strain>
    </source>
</reference>
<name>A0A7X6KZ22_9NOCA</name>
<comment type="caution">
    <text evidence="1">The sequence shown here is derived from an EMBL/GenBank/DDBJ whole genome shotgun (WGS) entry which is preliminary data.</text>
</comment>